<evidence type="ECO:0000313" key="3">
    <source>
        <dbReference type="EMBL" id="MBA9002792.1"/>
    </source>
</evidence>
<proteinExistence type="inferred from homology"/>
<dbReference type="InterPro" id="IPR006016">
    <property type="entry name" value="UspA"/>
</dbReference>
<dbReference type="SUPFAM" id="SSF52402">
    <property type="entry name" value="Adenine nucleotide alpha hydrolases-like"/>
    <property type="match status" value="2"/>
</dbReference>
<name>A0A7W3R7L2_9ACTN</name>
<dbReference type="InterPro" id="IPR014729">
    <property type="entry name" value="Rossmann-like_a/b/a_fold"/>
</dbReference>
<feature type="domain" description="UspA" evidence="2">
    <location>
        <begin position="152"/>
        <end position="284"/>
    </location>
</feature>
<comment type="caution">
    <text evidence="3">The sequence shown here is derived from an EMBL/GenBank/DDBJ whole genome shotgun (WGS) entry which is preliminary data.</text>
</comment>
<dbReference type="EMBL" id="JACJII010000001">
    <property type="protein sequence ID" value="MBA9002792.1"/>
    <property type="molecule type" value="Genomic_DNA"/>
</dbReference>
<comment type="similarity">
    <text evidence="1">Belongs to the universal stress protein A family.</text>
</comment>
<protein>
    <submittedName>
        <fullName evidence="3">Nucleotide-binding universal stress UspA family protein</fullName>
    </submittedName>
</protein>
<accession>A0A7W3R7L2</accession>
<feature type="domain" description="UspA" evidence="2">
    <location>
        <begin position="5"/>
        <end position="142"/>
    </location>
</feature>
<dbReference type="PANTHER" id="PTHR46268">
    <property type="entry name" value="STRESS RESPONSE PROTEIN NHAX"/>
    <property type="match status" value="1"/>
</dbReference>
<dbReference type="Proteomes" id="UP000539313">
    <property type="component" value="Unassembled WGS sequence"/>
</dbReference>
<sequence>MTNPFDPVVVGTDGSEVAARAVTWAGDEAAHRNRPLRIVHAVEPWAPASPMLPPAVPPAALCEAGRRILAAAHRAARERHPSLEVTSELLVRSPGAALREQAEGAFEVVVGHRGKGGFASLLLGSTGLHLAGHVPGPVVIVRGEPAWAGGDVIVGVGPATVDEAVLDHAFEAAALRRARLRVVHGWRLPMITDTGYPIDMRDAEDTVRWELHRATAAQRKLHPGVEVVEDVVRGHPVAALAGMSHSGCLVVVGAHSCTGLGALRLGSVGHGIVHHAHCPVAVVRPRS</sequence>
<evidence type="ECO:0000259" key="2">
    <source>
        <dbReference type="Pfam" id="PF00582"/>
    </source>
</evidence>
<evidence type="ECO:0000313" key="4">
    <source>
        <dbReference type="Proteomes" id="UP000539313"/>
    </source>
</evidence>
<dbReference type="PANTHER" id="PTHR46268:SF6">
    <property type="entry name" value="UNIVERSAL STRESS PROTEIN UP12"/>
    <property type="match status" value="1"/>
</dbReference>
<reference evidence="3 4" key="1">
    <citation type="submission" date="2020-08" db="EMBL/GenBank/DDBJ databases">
        <title>Sequencing the genomes of 1000 actinobacteria strains.</title>
        <authorList>
            <person name="Klenk H.-P."/>
        </authorList>
    </citation>
    <scope>NUCLEOTIDE SEQUENCE [LARGE SCALE GENOMIC DNA]</scope>
    <source>
        <strain evidence="3 4">DSM 45823</strain>
    </source>
</reference>
<dbReference type="AlphaFoldDB" id="A0A7W3R7L2"/>
<evidence type="ECO:0000256" key="1">
    <source>
        <dbReference type="ARBA" id="ARBA00008791"/>
    </source>
</evidence>
<dbReference type="RefSeq" id="WP_182704724.1">
    <property type="nucleotide sequence ID" value="NZ_JACJII010000001.1"/>
</dbReference>
<organism evidence="3 4">
    <name type="scientific">Thermomonospora cellulosilytica</name>
    <dbReference type="NCBI Taxonomy" id="1411118"/>
    <lineage>
        <taxon>Bacteria</taxon>
        <taxon>Bacillati</taxon>
        <taxon>Actinomycetota</taxon>
        <taxon>Actinomycetes</taxon>
        <taxon>Streptosporangiales</taxon>
        <taxon>Thermomonosporaceae</taxon>
        <taxon>Thermomonospora</taxon>
    </lineage>
</organism>
<dbReference type="Pfam" id="PF00582">
    <property type="entry name" value="Usp"/>
    <property type="match status" value="2"/>
</dbReference>
<dbReference type="InterPro" id="IPR006015">
    <property type="entry name" value="Universal_stress_UspA"/>
</dbReference>
<gene>
    <name evidence="3" type="ORF">HNR21_001674</name>
</gene>
<keyword evidence="4" id="KW-1185">Reference proteome</keyword>
<dbReference type="PRINTS" id="PR01438">
    <property type="entry name" value="UNVRSLSTRESS"/>
</dbReference>
<dbReference type="Gene3D" id="3.40.50.620">
    <property type="entry name" value="HUPs"/>
    <property type="match status" value="2"/>
</dbReference>